<feature type="transmembrane region" description="Helical" evidence="15">
    <location>
        <begin position="585"/>
        <end position="607"/>
    </location>
</feature>
<feature type="transmembrane region" description="Helical" evidence="15">
    <location>
        <begin position="511"/>
        <end position="535"/>
    </location>
</feature>
<evidence type="ECO:0000256" key="15">
    <source>
        <dbReference type="SAM" id="Phobius"/>
    </source>
</evidence>
<evidence type="ECO:0000313" key="18">
    <source>
        <dbReference type="Proteomes" id="UP000215902"/>
    </source>
</evidence>
<evidence type="ECO:0000256" key="6">
    <source>
        <dbReference type="ARBA" id="ARBA00022692"/>
    </source>
</evidence>
<dbReference type="Pfam" id="PF00023">
    <property type="entry name" value="Ank"/>
    <property type="match status" value="1"/>
</dbReference>
<dbReference type="OrthoDB" id="533508at2759"/>
<dbReference type="GO" id="GO:0098703">
    <property type="term" value="P:calcium ion import across plasma membrane"/>
    <property type="evidence" value="ECO:0007669"/>
    <property type="project" value="TreeGrafter"/>
</dbReference>
<keyword evidence="3" id="KW-1003">Cell membrane</keyword>
<evidence type="ECO:0000313" key="17">
    <source>
        <dbReference type="EMBL" id="PAA51640.1"/>
    </source>
</evidence>
<feature type="repeat" description="ANK" evidence="13">
    <location>
        <begin position="200"/>
        <end position="232"/>
    </location>
</feature>
<dbReference type="Proteomes" id="UP000215902">
    <property type="component" value="Unassembled WGS sequence"/>
</dbReference>
<feature type="repeat" description="ANK" evidence="13">
    <location>
        <begin position="258"/>
        <end position="290"/>
    </location>
</feature>
<evidence type="ECO:0000256" key="14">
    <source>
        <dbReference type="SAM" id="MobiDB-lite"/>
    </source>
</evidence>
<keyword evidence="6 15" id="KW-0812">Transmembrane</keyword>
<evidence type="ECO:0000256" key="2">
    <source>
        <dbReference type="ARBA" id="ARBA00022448"/>
    </source>
</evidence>
<evidence type="ECO:0000256" key="3">
    <source>
        <dbReference type="ARBA" id="ARBA00022475"/>
    </source>
</evidence>
<evidence type="ECO:0000256" key="4">
    <source>
        <dbReference type="ARBA" id="ARBA00022568"/>
    </source>
</evidence>
<feature type="transmembrane region" description="Helical" evidence="15">
    <location>
        <begin position="662"/>
        <end position="682"/>
    </location>
</feature>
<dbReference type="STRING" id="282301.A0A267DQR1"/>
<dbReference type="GO" id="GO:0005886">
    <property type="term" value="C:plasma membrane"/>
    <property type="evidence" value="ECO:0007669"/>
    <property type="project" value="UniProtKB-SubCell"/>
</dbReference>
<feature type="transmembrane region" description="Helical" evidence="15">
    <location>
        <begin position="547"/>
        <end position="573"/>
    </location>
</feature>
<protein>
    <recommendedName>
        <fullName evidence="16">Ion transport domain-containing protein</fullName>
    </recommendedName>
</protein>
<dbReference type="PROSITE" id="PS50297">
    <property type="entry name" value="ANK_REP_REGION"/>
    <property type="match status" value="1"/>
</dbReference>
<evidence type="ECO:0000256" key="8">
    <source>
        <dbReference type="ARBA" id="ARBA00022837"/>
    </source>
</evidence>
<feature type="region of interest" description="Disordered" evidence="14">
    <location>
        <begin position="810"/>
        <end position="910"/>
    </location>
</feature>
<keyword evidence="5" id="KW-0107">Calcium channel</keyword>
<dbReference type="InterPro" id="IPR036770">
    <property type="entry name" value="Ankyrin_rpt-contain_sf"/>
</dbReference>
<dbReference type="EMBL" id="NIVC01003384">
    <property type="protein sequence ID" value="PAA51640.1"/>
    <property type="molecule type" value="Genomic_DNA"/>
</dbReference>
<evidence type="ECO:0000256" key="12">
    <source>
        <dbReference type="ARBA" id="ARBA00023303"/>
    </source>
</evidence>
<comment type="caution">
    <text evidence="17">The sequence shown here is derived from an EMBL/GenBank/DDBJ whole genome shotgun (WGS) entry which is preliminary data.</text>
</comment>
<comment type="subcellular location">
    <subcellularLocation>
        <location evidence="1">Cell membrane</location>
        <topology evidence="1">Multi-pass membrane protein</topology>
    </subcellularLocation>
</comment>
<feature type="compositionally biased region" description="Polar residues" evidence="14">
    <location>
        <begin position="873"/>
        <end position="902"/>
    </location>
</feature>
<gene>
    <name evidence="17" type="ORF">BOX15_Mlig012503g1</name>
</gene>
<dbReference type="PANTHER" id="PTHR10582">
    <property type="entry name" value="TRANSIENT RECEPTOR POTENTIAL ION CHANNEL PROTEIN"/>
    <property type="match status" value="1"/>
</dbReference>
<feature type="transmembrane region" description="Helical" evidence="15">
    <location>
        <begin position="469"/>
        <end position="490"/>
    </location>
</feature>
<evidence type="ECO:0000259" key="16">
    <source>
        <dbReference type="Pfam" id="PF00520"/>
    </source>
</evidence>
<dbReference type="Gene3D" id="1.25.40.20">
    <property type="entry name" value="Ankyrin repeat-containing domain"/>
    <property type="match status" value="1"/>
</dbReference>
<keyword evidence="13" id="KW-0040">ANK repeat</keyword>
<accession>A0A267DQR1</accession>
<sequence>MGNLASSPLSSEVLWENRWAEQSGLIASNPIYSLVDIYGGGRLVDCYEREGVAAVRQIIKEEVAPYLYKGGDGIEISGSDLIRKPVTKYEVPDEDPLKTRSAMVSTLAAQSVEKSTASQLFREQPRKNVPMRLFASAAAVFDNNIKHLVCWDITKRGIYGETLLHLCLLHKTPAHRQLAIILVGMFPNLAKDFFIGWEYFGQSALHMATLNNDLEIVKILIQAGADIHQRAAGDFFQPDDQRWIKKAKATNYQGHSYYGEYPLSFACCIGSPEIYDYLIVSGADPSNRDQLGNSVLHMLVIHNQTEVYRLALRHYKRPADPTAVNHAGLNPISLAAKLGRRRVFNEIIGLSATEMWRYGDIACKLYPLTGVDTIGPNGHTDWDSAFMHIINGQTSEHLDMLDEGVIRQLLYEKWNKYVRKRFLQRLALTIAYLSIMTLAVYLRPQENWNVSSNSTGIVRVSLQVNGQNVVRYICEIITVINSGLTIYFMINEIREQGFRAFTRSLSHAPPRAVYIVACFLITLVLPARLGVLFWSDNWQTMTLVEESLLILAIPCVWTYLLFFASGTNLYGTFVTLIYKMLSGDVLTFGIIYCVLSTCFGQAFYFLFRNIEQITIGSFQDVLTTVMTVFQMTHGEFKMSKGEFLIKYAEFSYTNYPLMSKCVFAIFMIIMPIMLLNMIIAMMNHTYSTVNARSQKESIAMWARIVGIVERSFNSQQLLAYRTGYTIPVPGKEGEFGLMTIYRTKKTLAKQRVTAQCNWKRSYRKVLQLIRDHKQLGNTQPFTFDGTEVSLATVRQQKTRLLSLQKQAALQAKRGGRSTRPSAANQQAASELSQSIQDIMRSVPLESGPPQSAKKRLVKQVASVDEPSVAGSRPDTSASRRNTVELSRTSASTTAGQRKSLPTSAAAGKKA</sequence>
<keyword evidence="11 15" id="KW-0472">Membrane</keyword>
<keyword evidence="4" id="KW-0109">Calcium transport</keyword>
<reference evidence="17 18" key="1">
    <citation type="submission" date="2017-06" db="EMBL/GenBank/DDBJ databases">
        <title>A platform for efficient transgenesis in Macrostomum lignano, a flatworm model organism for stem cell research.</title>
        <authorList>
            <person name="Berezikov E."/>
        </authorList>
    </citation>
    <scope>NUCLEOTIDE SEQUENCE [LARGE SCALE GENOMIC DNA]</scope>
    <source>
        <strain evidence="17">DV1</strain>
        <tissue evidence="17">Whole organism</tissue>
    </source>
</reference>
<dbReference type="SMART" id="SM00248">
    <property type="entry name" value="ANK"/>
    <property type="match status" value="4"/>
</dbReference>
<keyword evidence="18" id="KW-1185">Reference proteome</keyword>
<dbReference type="PROSITE" id="PS50088">
    <property type="entry name" value="ANK_REPEAT"/>
    <property type="match status" value="2"/>
</dbReference>
<dbReference type="PANTHER" id="PTHR10582:SF2">
    <property type="entry name" value="INACTIVE"/>
    <property type="match status" value="1"/>
</dbReference>
<keyword evidence="9 15" id="KW-1133">Transmembrane helix</keyword>
<evidence type="ECO:0000256" key="13">
    <source>
        <dbReference type="PROSITE-ProRule" id="PRU00023"/>
    </source>
</evidence>
<evidence type="ECO:0000256" key="7">
    <source>
        <dbReference type="ARBA" id="ARBA00022737"/>
    </source>
</evidence>
<keyword evidence="12" id="KW-0407">Ion channel</keyword>
<feature type="transmembrane region" description="Helical" evidence="15">
    <location>
        <begin position="422"/>
        <end position="442"/>
    </location>
</feature>
<keyword evidence="7" id="KW-0677">Repeat</keyword>
<dbReference type="GO" id="GO:0005262">
    <property type="term" value="F:calcium channel activity"/>
    <property type="evidence" value="ECO:0007669"/>
    <property type="project" value="UniProtKB-KW"/>
</dbReference>
<feature type="domain" description="Ion transport" evidence="16">
    <location>
        <begin position="427"/>
        <end position="693"/>
    </location>
</feature>
<evidence type="ECO:0000256" key="11">
    <source>
        <dbReference type="ARBA" id="ARBA00023136"/>
    </source>
</evidence>
<dbReference type="SUPFAM" id="SSF48403">
    <property type="entry name" value="Ankyrin repeat"/>
    <property type="match status" value="1"/>
</dbReference>
<evidence type="ECO:0000256" key="5">
    <source>
        <dbReference type="ARBA" id="ARBA00022673"/>
    </source>
</evidence>
<dbReference type="Pfam" id="PF00520">
    <property type="entry name" value="Ion_trans"/>
    <property type="match status" value="1"/>
</dbReference>
<organism evidence="17 18">
    <name type="scientific">Macrostomum lignano</name>
    <dbReference type="NCBI Taxonomy" id="282301"/>
    <lineage>
        <taxon>Eukaryota</taxon>
        <taxon>Metazoa</taxon>
        <taxon>Spiralia</taxon>
        <taxon>Lophotrochozoa</taxon>
        <taxon>Platyhelminthes</taxon>
        <taxon>Rhabditophora</taxon>
        <taxon>Macrostomorpha</taxon>
        <taxon>Macrostomida</taxon>
        <taxon>Macrostomidae</taxon>
        <taxon>Macrostomum</taxon>
    </lineage>
</organism>
<name>A0A267DQR1_9PLAT</name>
<feature type="compositionally biased region" description="Polar residues" evidence="14">
    <location>
        <begin position="818"/>
        <end position="836"/>
    </location>
</feature>
<proteinExistence type="predicted"/>
<evidence type="ECO:0000256" key="9">
    <source>
        <dbReference type="ARBA" id="ARBA00022989"/>
    </source>
</evidence>
<dbReference type="InterPro" id="IPR002110">
    <property type="entry name" value="Ankyrin_rpt"/>
</dbReference>
<keyword evidence="8" id="KW-0106">Calcium</keyword>
<dbReference type="InterPro" id="IPR024862">
    <property type="entry name" value="TRPV"/>
</dbReference>
<evidence type="ECO:0000256" key="1">
    <source>
        <dbReference type="ARBA" id="ARBA00004651"/>
    </source>
</evidence>
<dbReference type="AlphaFoldDB" id="A0A267DQR1"/>
<dbReference type="InterPro" id="IPR005821">
    <property type="entry name" value="Ion_trans_dom"/>
</dbReference>
<keyword evidence="2" id="KW-0813">Transport</keyword>
<keyword evidence="10" id="KW-0406">Ion transport</keyword>
<evidence type="ECO:0000256" key="10">
    <source>
        <dbReference type="ARBA" id="ARBA00023065"/>
    </source>
</evidence>